<evidence type="ECO:0000313" key="3">
    <source>
        <dbReference type="WBParaSite" id="GPUH_0001176401-mRNA-1"/>
    </source>
</evidence>
<feature type="compositionally biased region" description="Low complexity" evidence="1">
    <location>
        <begin position="11"/>
        <end position="22"/>
    </location>
</feature>
<dbReference type="InterPro" id="IPR003609">
    <property type="entry name" value="Pan_app"/>
</dbReference>
<dbReference type="Pfam" id="PF00024">
    <property type="entry name" value="PAN_1"/>
    <property type="match status" value="2"/>
</dbReference>
<dbReference type="AlphaFoldDB" id="A0A183DSQ9"/>
<proteinExistence type="predicted"/>
<protein>
    <submittedName>
        <fullName evidence="3">Apple domain-containing protein</fullName>
    </submittedName>
</protein>
<dbReference type="PANTHER" id="PTHR47327:SF1">
    <property type="entry name" value="RE15579P"/>
    <property type="match status" value="1"/>
</dbReference>
<dbReference type="GO" id="GO:0009653">
    <property type="term" value="P:anatomical structure morphogenesis"/>
    <property type="evidence" value="ECO:0007669"/>
    <property type="project" value="TreeGrafter"/>
</dbReference>
<dbReference type="PROSITE" id="PS50948">
    <property type="entry name" value="PAN"/>
    <property type="match status" value="1"/>
</dbReference>
<dbReference type="CDD" id="cd01099">
    <property type="entry name" value="PAN_AP_HGF"/>
    <property type="match status" value="1"/>
</dbReference>
<evidence type="ECO:0000256" key="1">
    <source>
        <dbReference type="SAM" id="MobiDB-lite"/>
    </source>
</evidence>
<name>A0A183DSQ9_9BILA</name>
<evidence type="ECO:0000259" key="2">
    <source>
        <dbReference type="PROSITE" id="PS50948"/>
    </source>
</evidence>
<accession>A0A183DSQ9</accession>
<dbReference type="SUPFAM" id="SSF57414">
    <property type="entry name" value="Hairpin loop containing domain-like"/>
    <property type="match status" value="2"/>
</dbReference>
<reference evidence="3" key="1">
    <citation type="submission" date="2016-06" db="UniProtKB">
        <authorList>
            <consortium name="WormBaseParasite"/>
        </authorList>
    </citation>
    <scope>IDENTIFICATION</scope>
</reference>
<dbReference type="PANTHER" id="PTHR47327">
    <property type="entry name" value="FI18240P1-RELATED"/>
    <property type="match status" value="1"/>
</dbReference>
<feature type="region of interest" description="Disordered" evidence="1">
    <location>
        <begin position="1"/>
        <end position="55"/>
    </location>
</feature>
<dbReference type="SMART" id="SM00473">
    <property type="entry name" value="PAN_AP"/>
    <property type="match status" value="2"/>
</dbReference>
<organism evidence="3">
    <name type="scientific">Gongylonema pulchrum</name>
    <dbReference type="NCBI Taxonomy" id="637853"/>
    <lineage>
        <taxon>Eukaryota</taxon>
        <taxon>Metazoa</taxon>
        <taxon>Ecdysozoa</taxon>
        <taxon>Nematoda</taxon>
        <taxon>Chromadorea</taxon>
        <taxon>Rhabditida</taxon>
        <taxon>Spirurina</taxon>
        <taxon>Spiruromorpha</taxon>
        <taxon>Spiruroidea</taxon>
        <taxon>Gongylonematidae</taxon>
        <taxon>Gongylonema</taxon>
    </lineage>
</organism>
<feature type="domain" description="Apple" evidence="2">
    <location>
        <begin position="79"/>
        <end position="163"/>
    </location>
</feature>
<dbReference type="Gene3D" id="3.50.4.10">
    <property type="entry name" value="Hepatocyte Growth Factor"/>
    <property type="match status" value="2"/>
</dbReference>
<dbReference type="WBParaSite" id="GPUH_0001176401-mRNA-1">
    <property type="protein sequence ID" value="GPUH_0001176401-mRNA-1"/>
    <property type="gene ID" value="GPUH_0001176401"/>
</dbReference>
<dbReference type="InterPro" id="IPR052774">
    <property type="entry name" value="Celegans_DevNeuronal_Protein"/>
</dbReference>
<sequence length="361" mass="41120">LNVRPPSDVRQTQSSGTTYSTQPAVESSKEAKYSASPQSKRNIESNEAESDSTSDNKHVYLHFQAVYHKAIGTSSEKSCGANDLTRYALLFNHVRANLPSDTQRVEAKNLGECAKACDQNEKFVCLSAVLTDSECELSASSSKHKTSDDFVFSENSTYLEKTCLPASLAKDTLKLWPTILDHILVGHVMEVVDVSSLRECQIACLRAEQQYSFKCRSAMWYPNDVDQNCLLNSESRETQPNVFVTEDQGVRMLYFEIPRIQRQKQKLDTEFLRDDPIEEEFTGWTMCNDSGRQHRYLKCKEQKDVRKCPKQSKNCEKVINNTKRKCLAVRDSHGRKKCPHGIRKLPDGRTEYCRNPADCEF</sequence>